<evidence type="ECO:0000256" key="14">
    <source>
        <dbReference type="ARBA" id="ARBA00055441"/>
    </source>
</evidence>
<dbReference type="FunFam" id="3.10.50.40:FF:000010">
    <property type="entry name" value="Peptidyl-prolyl cis-trans isomerase Pin1"/>
    <property type="match status" value="1"/>
</dbReference>
<keyword evidence="21" id="KW-1133">Transmembrane helix</keyword>
<dbReference type="EMBL" id="OU466859">
    <property type="protein sequence ID" value="CAH2051368.1"/>
    <property type="molecule type" value="Genomic_DNA"/>
</dbReference>
<evidence type="ECO:0000256" key="1">
    <source>
        <dbReference type="ARBA" id="ARBA00000971"/>
    </source>
</evidence>
<evidence type="ECO:0000256" key="4">
    <source>
        <dbReference type="ARBA" id="ARBA00012502"/>
    </source>
</evidence>
<evidence type="ECO:0000256" key="21">
    <source>
        <dbReference type="SAM" id="Phobius"/>
    </source>
</evidence>
<keyword evidence="24" id="KW-1185">Reference proteome</keyword>
<dbReference type="EC" id="5.2.1.8" evidence="5"/>
<evidence type="ECO:0000256" key="2">
    <source>
        <dbReference type="ARBA" id="ARBA00005591"/>
    </source>
</evidence>
<dbReference type="Pfam" id="PF00639">
    <property type="entry name" value="Rotamase"/>
    <property type="match status" value="1"/>
</dbReference>
<dbReference type="InterPro" id="IPR046357">
    <property type="entry name" value="PPIase_dom_sf"/>
</dbReference>
<dbReference type="GO" id="GO:0034599">
    <property type="term" value="P:cellular response to oxidative stress"/>
    <property type="evidence" value="ECO:0007669"/>
    <property type="project" value="TreeGrafter"/>
</dbReference>
<reference evidence="23 24" key="1">
    <citation type="submission" date="2022-03" db="EMBL/GenBank/DDBJ databases">
        <authorList>
            <person name="Nunn A."/>
            <person name="Chopra R."/>
            <person name="Nunn A."/>
            <person name="Contreras Garrido A."/>
        </authorList>
    </citation>
    <scope>NUCLEOTIDE SEQUENCE [LARGE SCALE GENOMIC DNA]</scope>
</reference>
<evidence type="ECO:0000256" key="11">
    <source>
        <dbReference type="ARBA" id="ARBA00047806"/>
    </source>
</evidence>
<comment type="catalytic activity">
    <reaction evidence="12">
        <text>[thioredoxin]-disulfide + L-methionine + H2O = L-methionine (S)-S-oxide + [thioredoxin]-dithiol</text>
        <dbReference type="Rhea" id="RHEA:19993"/>
        <dbReference type="Rhea" id="RHEA-COMP:10698"/>
        <dbReference type="Rhea" id="RHEA-COMP:10700"/>
        <dbReference type="ChEBI" id="CHEBI:15377"/>
        <dbReference type="ChEBI" id="CHEBI:29950"/>
        <dbReference type="ChEBI" id="CHEBI:50058"/>
        <dbReference type="ChEBI" id="CHEBI:57844"/>
        <dbReference type="ChEBI" id="CHEBI:58772"/>
        <dbReference type="EC" id="1.8.4.11"/>
    </reaction>
</comment>
<dbReference type="FunFam" id="3.30.1060.10:FF:000004">
    <property type="entry name" value="Peptide methionine sulfoxide reductase A5"/>
    <property type="match status" value="1"/>
</dbReference>
<protein>
    <recommendedName>
        <fullName evidence="15">Peptide methionine sulfoxide reductase A5</fullName>
        <ecNumber evidence="4">1.8.4.11</ecNumber>
        <ecNumber evidence="5">5.2.1.8</ecNumber>
    </recommendedName>
    <alternativeName>
        <fullName evidence="10">Peptide-methionine (S)-S-oxide reductase</fullName>
    </alternativeName>
    <alternativeName>
        <fullName evidence="16 17">Peptidyl-prolyl cis-trans isomerase Pin1</fullName>
    </alternativeName>
    <alternativeName>
        <fullName evidence="9">Protein-methionine-S-oxide reductase</fullName>
    </alternativeName>
    <alternativeName>
        <fullName evidence="18">Rotamase Pin1</fullName>
    </alternativeName>
</protein>
<evidence type="ECO:0000256" key="9">
    <source>
        <dbReference type="ARBA" id="ARBA00030273"/>
    </source>
</evidence>
<comment type="similarity">
    <text evidence="2">Belongs to the MsrA Met sulfoxide reductase family.</text>
</comment>
<sequence>MALSEKRRNRFFIPYVNIVSLLLVCISLLDKAVCIRISSQISDSVVDSPDRPLKSAVFALGSFWRSEAAFGCIHGVVRTTAGYAGGAKANPEYRNLGDHAESVQVEYDPRIVTYRQLLDVFWSSHDSRQVFGQGPDVGNQYRSCIFTNSTEETRLASTSKEREQLKSRSSIVTTQIQKLETFHRAEPDHQKFELKQHPFLIQLIGNMAEEELERSALATKLNGYAAELCPPRTQKQIDSRVNEIIRKDSDRKRKKDSVSSIDRTSEKSKEKKDDHSNKHRKKSKMASRDQVKASHILIKHQGSRRKASWKDPEGKIIMTTTREAAVEQLKSIREDIVSGKANFEDVATRVSDCSSAKRGGDLGPFGRGQMQKPFEEATYALKVGDISDIVDTESGVHIIKRTA</sequence>
<feature type="compositionally biased region" description="Basic residues" evidence="20">
    <location>
        <begin position="297"/>
        <end position="307"/>
    </location>
</feature>
<keyword evidence="6" id="KW-0560">Oxidoreductase</keyword>
<feature type="transmembrane region" description="Helical" evidence="21">
    <location>
        <begin position="12"/>
        <end position="29"/>
    </location>
</feature>
<evidence type="ECO:0000256" key="16">
    <source>
        <dbReference type="ARBA" id="ARBA00067941"/>
    </source>
</evidence>
<dbReference type="PANTHER" id="PTHR42799:SF3">
    <property type="entry name" value="PEPTIDE METHIONINE SULFOXIDE REDUCTASE A5"/>
    <property type="match status" value="1"/>
</dbReference>
<feature type="region of interest" description="Disordered" evidence="20">
    <location>
        <begin position="239"/>
        <end position="310"/>
    </location>
</feature>
<evidence type="ECO:0000256" key="5">
    <source>
        <dbReference type="ARBA" id="ARBA00013194"/>
    </source>
</evidence>
<keyword evidence="21" id="KW-0812">Transmembrane</keyword>
<dbReference type="Gene3D" id="3.10.50.40">
    <property type="match status" value="1"/>
</dbReference>
<dbReference type="PROSITE" id="PS01096">
    <property type="entry name" value="PPIC_PPIASE_1"/>
    <property type="match status" value="1"/>
</dbReference>
<comment type="similarity">
    <text evidence="3">Belongs to the PpiC/parvulin rotamase family.</text>
</comment>
<dbReference type="GO" id="GO:0005737">
    <property type="term" value="C:cytoplasm"/>
    <property type="evidence" value="ECO:0007669"/>
    <property type="project" value="TreeGrafter"/>
</dbReference>
<comment type="function">
    <text evidence="13">Prolyl cis/trans isomerase with specificity for phospho-Ser-Pro bonds.</text>
</comment>
<evidence type="ECO:0000259" key="22">
    <source>
        <dbReference type="PROSITE" id="PS50198"/>
    </source>
</evidence>
<dbReference type="GO" id="GO:0003755">
    <property type="term" value="F:peptidyl-prolyl cis-trans isomerase activity"/>
    <property type="evidence" value="ECO:0007669"/>
    <property type="project" value="UniProtKB-KW"/>
</dbReference>
<comment type="catalytic activity">
    <reaction evidence="1">
        <text>[protein]-peptidylproline (omega=180) = [protein]-peptidylproline (omega=0)</text>
        <dbReference type="Rhea" id="RHEA:16237"/>
        <dbReference type="Rhea" id="RHEA-COMP:10747"/>
        <dbReference type="Rhea" id="RHEA-COMP:10748"/>
        <dbReference type="ChEBI" id="CHEBI:83833"/>
        <dbReference type="ChEBI" id="CHEBI:83834"/>
        <dbReference type="EC" id="5.2.1.8"/>
    </reaction>
</comment>
<dbReference type="EC" id="1.8.4.11" evidence="4"/>
<evidence type="ECO:0000256" key="19">
    <source>
        <dbReference type="PROSITE-ProRule" id="PRU00278"/>
    </source>
</evidence>
<evidence type="ECO:0000256" key="13">
    <source>
        <dbReference type="ARBA" id="ARBA00054757"/>
    </source>
</evidence>
<evidence type="ECO:0000256" key="18">
    <source>
        <dbReference type="ARBA" id="ARBA00076027"/>
    </source>
</evidence>
<dbReference type="Proteomes" id="UP000836841">
    <property type="component" value="Chromosome 3"/>
</dbReference>
<dbReference type="SUPFAM" id="SSF55068">
    <property type="entry name" value="Peptide methionine sulfoxide reductase"/>
    <property type="match status" value="1"/>
</dbReference>
<accession>A0AAU9RZN0</accession>
<dbReference type="AlphaFoldDB" id="A0AAU9RZN0"/>
<feature type="compositionally biased region" description="Basic and acidic residues" evidence="20">
    <location>
        <begin position="263"/>
        <end position="276"/>
    </location>
</feature>
<dbReference type="NCBIfam" id="TIGR00401">
    <property type="entry name" value="msrA"/>
    <property type="match status" value="1"/>
</dbReference>
<feature type="domain" description="PpiC" evidence="22">
    <location>
        <begin position="288"/>
        <end position="403"/>
    </location>
</feature>
<gene>
    <name evidence="23" type="ORF">TAV2_LOCUS10899</name>
</gene>
<name>A0AAU9RZN0_THLAR</name>
<dbReference type="InterPro" id="IPR023058">
    <property type="entry name" value="PPIase_PpiC_CS"/>
</dbReference>
<keyword evidence="21" id="KW-0472">Membrane</keyword>
<organism evidence="23 24">
    <name type="scientific">Thlaspi arvense</name>
    <name type="common">Field penny-cress</name>
    <dbReference type="NCBI Taxonomy" id="13288"/>
    <lineage>
        <taxon>Eukaryota</taxon>
        <taxon>Viridiplantae</taxon>
        <taxon>Streptophyta</taxon>
        <taxon>Embryophyta</taxon>
        <taxon>Tracheophyta</taxon>
        <taxon>Spermatophyta</taxon>
        <taxon>Magnoliopsida</taxon>
        <taxon>eudicotyledons</taxon>
        <taxon>Gunneridae</taxon>
        <taxon>Pentapetalae</taxon>
        <taxon>rosids</taxon>
        <taxon>malvids</taxon>
        <taxon>Brassicales</taxon>
        <taxon>Brassicaceae</taxon>
        <taxon>Thlaspideae</taxon>
        <taxon>Thlaspi</taxon>
    </lineage>
</organism>
<dbReference type="HAMAP" id="MF_01401">
    <property type="entry name" value="MsrA"/>
    <property type="match status" value="1"/>
</dbReference>
<evidence type="ECO:0000256" key="3">
    <source>
        <dbReference type="ARBA" id="ARBA00007656"/>
    </source>
</evidence>
<dbReference type="InterPro" id="IPR002569">
    <property type="entry name" value="Met_Sox_Rdtase_MsrA_dom"/>
</dbReference>
<evidence type="ECO:0000256" key="8">
    <source>
        <dbReference type="ARBA" id="ARBA00023235"/>
    </source>
</evidence>
<dbReference type="InterPro" id="IPR000297">
    <property type="entry name" value="PPIase_PpiC"/>
</dbReference>
<dbReference type="PANTHER" id="PTHR42799">
    <property type="entry name" value="MITOCHONDRIAL PEPTIDE METHIONINE SULFOXIDE REDUCTASE"/>
    <property type="match status" value="1"/>
</dbReference>
<evidence type="ECO:0000256" key="17">
    <source>
        <dbReference type="ARBA" id="ARBA00068734"/>
    </source>
</evidence>
<proteinExistence type="inferred from homology"/>
<evidence type="ECO:0000256" key="6">
    <source>
        <dbReference type="ARBA" id="ARBA00023002"/>
    </source>
</evidence>
<keyword evidence="7 19" id="KW-0697">Rotamase</keyword>
<evidence type="ECO:0000256" key="7">
    <source>
        <dbReference type="ARBA" id="ARBA00023110"/>
    </source>
</evidence>
<evidence type="ECO:0000256" key="20">
    <source>
        <dbReference type="SAM" id="MobiDB-lite"/>
    </source>
</evidence>
<evidence type="ECO:0000256" key="12">
    <source>
        <dbReference type="ARBA" id="ARBA00048782"/>
    </source>
</evidence>
<evidence type="ECO:0000256" key="10">
    <source>
        <dbReference type="ARBA" id="ARBA00030643"/>
    </source>
</evidence>
<evidence type="ECO:0000313" key="24">
    <source>
        <dbReference type="Proteomes" id="UP000836841"/>
    </source>
</evidence>
<evidence type="ECO:0000313" key="23">
    <source>
        <dbReference type="EMBL" id="CAH2051368.1"/>
    </source>
</evidence>
<dbReference type="InterPro" id="IPR050162">
    <property type="entry name" value="MsrA_MetSO_reductase"/>
</dbReference>
<dbReference type="SUPFAM" id="SSF54534">
    <property type="entry name" value="FKBP-like"/>
    <property type="match status" value="1"/>
</dbReference>
<feature type="compositionally biased region" description="Basic and acidic residues" evidence="20">
    <location>
        <begin position="239"/>
        <end position="251"/>
    </location>
</feature>
<dbReference type="Gene3D" id="3.30.1060.10">
    <property type="entry name" value="Peptide methionine sulphoxide reductase MsrA"/>
    <property type="match status" value="1"/>
</dbReference>
<dbReference type="Pfam" id="PF01625">
    <property type="entry name" value="PMSR"/>
    <property type="match status" value="1"/>
</dbReference>
<comment type="catalytic activity">
    <reaction evidence="11">
        <text>L-methionyl-[protein] + [thioredoxin]-disulfide + H2O = L-methionyl-(S)-S-oxide-[protein] + [thioredoxin]-dithiol</text>
        <dbReference type="Rhea" id="RHEA:14217"/>
        <dbReference type="Rhea" id="RHEA-COMP:10698"/>
        <dbReference type="Rhea" id="RHEA-COMP:10700"/>
        <dbReference type="Rhea" id="RHEA-COMP:12313"/>
        <dbReference type="Rhea" id="RHEA-COMP:12315"/>
        <dbReference type="ChEBI" id="CHEBI:15377"/>
        <dbReference type="ChEBI" id="CHEBI:16044"/>
        <dbReference type="ChEBI" id="CHEBI:29950"/>
        <dbReference type="ChEBI" id="CHEBI:44120"/>
        <dbReference type="ChEBI" id="CHEBI:50058"/>
        <dbReference type="EC" id="1.8.4.11"/>
    </reaction>
</comment>
<evidence type="ECO:0000256" key="15">
    <source>
        <dbReference type="ARBA" id="ARBA00067558"/>
    </source>
</evidence>
<dbReference type="PROSITE" id="PS50198">
    <property type="entry name" value="PPIC_PPIASE_2"/>
    <property type="match status" value="1"/>
</dbReference>
<dbReference type="GO" id="GO:0008113">
    <property type="term" value="F:peptide-methionine (S)-S-oxide reductase activity"/>
    <property type="evidence" value="ECO:0007669"/>
    <property type="project" value="UniProtKB-EC"/>
</dbReference>
<keyword evidence="8 19" id="KW-0413">Isomerase</keyword>
<comment type="function">
    <text evidence="14">Catalyzes the reduction of methionine sulfoxide (MetSO) to methionine in proteins. Plays a protective role against oxidative stress by restoring activity to proteins that have been inactivated by methionine oxidation. MSRA family specifically reduces the MetSO S-enantiomer.</text>
</comment>
<dbReference type="InterPro" id="IPR036509">
    <property type="entry name" value="Met_Sox_Rdtase_MsrA_sf"/>
</dbReference>